<feature type="transmembrane region" description="Helical" evidence="6">
    <location>
        <begin position="7"/>
        <end position="24"/>
    </location>
</feature>
<feature type="transmembrane region" description="Helical" evidence="6">
    <location>
        <begin position="220"/>
        <end position="241"/>
    </location>
</feature>
<dbReference type="Pfam" id="PF03706">
    <property type="entry name" value="LPG_synthase_TM"/>
    <property type="match status" value="1"/>
</dbReference>
<keyword evidence="5 6" id="KW-0472">Membrane</keyword>
<dbReference type="NCBIfam" id="TIGR00374">
    <property type="entry name" value="flippase-like domain"/>
    <property type="match status" value="1"/>
</dbReference>
<gene>
    <name evidence="7" type="ORF">N6H18_03990</name>
</gene>
<feature type="transmembrane region" description="Helical" evidence="6">
    <location>
        <begin position="124"/>
        <end position="143"/>
    </location>
</feature>
<reference evidence="7" key="1">
    <citation type="submission" date="2022-09" db="EMBL/GenBank/DDBJ databases">
        <title>Comparative genomics and taxonomic characterization of three novel marine species of genus Reichenbachiella exhibiting antioxidant and polysaccharide degradation activities.</title>
        <authorList>
            <person name="Muhammad N."/>
            <person name="Lee Y.-J."/>
            <person name="Ko J."/>
            <person name="Kim S.-G."/>
        </authorList>
    </citation>
    <scope>NUCLEOTIDE SEQUENCE</scope>
    <source>
        <strain evidence="7">BKB1-1</strain>
    </source>
</reference>
<protein>
    <submittedName>
        <fullName evidence="7">Flippase-like domain-containing protein</fullName>
    </submittedName>
</protein>
<dbReference type="PANTHER" id="PTHR39087">
    <property type="entry name" value="UPF0104 MEMBRANE PROTEIN MJ1595"/>
    <property type="match status" value="1"/>
</dbReference>
<evidence type="ECO:0000256" key="3">
    <source>
        <dbReference type="ARBA" id="ARBA00022692"/>
    </source>
</evidence>
<keyword evidence="2" id="KW-1003">Cell membrane</keyword>
<evidence type="ECO:0000313" key="7">
    <source>
        <dbReference type="EMBL" id="UXP33113.1"/>
    </source>
</evidence>
<feature type="transmembrane region" description="Helical" evidence="6">
    <location>
        <begin position="276"/>
        <end position="300"/>
    </location>
</feature>
<keyword evidence="4 6" id="KW-1133">Transmembrane helix</keyword>
<evidence type="ECO:0000256" key="2">
    <source>
        <dbReference type="ARBA" id="ARBA00022475"/>
    </source>
</evidence>
<sequence length="336" mass="37460">MKTSTVVKFSVSLILGGLIFYFVFRNVSFDDFSEKLSEVNYWWVWLSMALSIVSHLFRSYRWNLVLKPLGYEVTLWRTFLALMTGYLANLAFPRLGEVTRCGVLKRIDSVPISVGFGSVITERVLDFLILLSLVALDLLVEFDKIFQYFMTSVRWEDWKEKKELIFGIGALLAICGVIGILGLRYVLSKEFNNATFNKLKGKFLEILDGLWSIRKVESPVGYILSTIAIWVLYYLMSYVIFYSMDETMGLGFGAGLSILAAAGVSMAMPVQGGIGAYHALVSGVLVIYGVGATTGLFFATLLHTSQVIMIIVVGGACLGISLFVPKRNKTEKEVIT</sequence>
<comment type="subcellular location">
    <subcellularLocation>
        <location evidence="1">Cell membrane</location>
        <topology evidence="1">Multi-pass membrane protein</topology>
    </subcellularLocation>
</comment>
<dbReference type="InterPro" id="IPR022791">
    <property type="entry name" value="L-PG_synthase/AglD"/>
</dbReference>
<evidence type="ECO:0000256" key="4">
    <source>
        <dbReference type="ARBA" id="ARBA00022989"/>
    </source>
</evidence>
<proteinExistence type="predicted"/>
<evidence type="ECO:0000256" key="1">
    <source>
        <dbReference type="ARBA" id="ARBA00004651"/>
    </source>
</evidence>
<name>A0ABY6CUJ3_9BACT</name>
<dbReference type="RefSeq" id="WP_262310542.1">
    <property type="nucleotide sequence ID" value="NZ_CP106679.1"/>
</dbReference>
<dbReference type="PANTHER" id="PTHR39087:SF2">
    <property type="entry name" value="UPF0104 MEMBRANE PROTEIN MJ1595"/>
    <property type="match status" value="1"/>
</dbReference>
<feature type="transmembrane region" description="Helical" evidence="6">
    <location>
        <begin position="164"/>
        <end position="187"/>
    </location>
</feature>
<dbReference type="EMBL" id="CP106679">
    <property type="protein sequence ID" value="UXP33113.1"/>
    <property type="molecule type" value="Genomic_DNA"/>
</dbReference>
<feature type="transmembrane region" description="Helical" evidence="6">
    <location>
        <begin position="248"/>
        <end position="270"/>
    </location>
</feature>
<feature type="transmembrane region" description="Helical" evidence="6">
    <location>
        <begin position="307"/>
        <end position="324"/>
    </location>
</feature>
<evidence type="ECO:0000313" key="8">
    <source>
        <dbReference type="Proteomes" id="UP001065174"/>
    </source>
</evidence>
<keyword evidence="8" id="KW-1185">Reference proteome</keyword>
<accession>A0ABY6CUJ3</accession>
<dbReference type="Proteomes" id="UP001065174">
    <property type="component" value="Chromosome"/>
</dbReference>
<evidence type="ECO:0000256" key="6">
    <source>
        <dbReference type="SAM" id="Phobius"/>
    </source>
</evidence>
<feature type="transmembrane region" description="Helical" evidence="6">
    <location>
        <begin position="39"/>
        <end position="57"/>
    </location>
</feature>
<keyword evidence="3 6" id="KW-0812">Transmembrane</keyword>
<organism evidence="7 8">
    <name type="scientific">Reichenbachiella agarivorans</name>
    <dbReference type="NCBI Taxonomy" id="2979464"/>
    <lineage>
        <taxon>Bacteria</taxon>
        <taxon>Pseudomonadati</taxon>
        <taxon>Bacteroidota</taxon>
        <taxon>Cytophagia</taxon>
        <taxon>Cytophagales</taxon>
        <taxon>Reichenbachiellaceae</taxon>
        <taxon>Reichenbachiella</taxon>
    </lineage>
</organism>
<evidence type="ECO:0000256" key="5">
    <source>
        <dbReference type="ARBA" id="ARBA00023136"/>
    </source>
</evidence>